<dbReference type="InterPro" id="IPR001789">
    <property type="entry name" value="Sig_transdc_resp-reg_receiver"/>
</dbReference>
<keyword evidence="1 2" id="KW-0597">Phosphoprotein</keyword>
<dbReference type="Pfam" id="PF00072">
    <property type="entry name" value="Response_reg"/>
    <property type="match status" value="1"/>
</dbReference>
<dbReference type="InterPro" id="IPR011006">
    <property type="entry name" value="CheY-like_superfamily"/>
</dbReference>
<feature type="modified residue" description="4-aspartylphosphate" evidence="2">
    <location>
        <position position="53"/>
    </location>
</feature>
<evidence type="ECO:0000313" key="4">
    <source>
        <dbReference type="EMBL" id="RDJ22248.1"/>
    </source>
</evidence>
<dbReference type="Gene3D" id="3.40.50.2300">
    <property type="match status" value="1"/>
</dbReference>
<dbReference type="PROSITE" id="PS50110">
    <property type="entry name" value="RESPONSE_REGULATORY"/>
    <property type="match status" value="1"/>
</dbReference>
<protein>
    <submittedName>
        <fullName evidence="4">Response regulator</fullName>
    </submittedName>
</protein>
<evidence type="ECO:0000256" key="1">
    <source>
        <dbReference type="ARBA" id="ARBA00022553"/>
    </source>
</evidence>
<dbReference type="SMART" id="SM00448">
    <property type="entry name" value="REC"/>
    <property type="match status" value="1"/>
</dbReference>
<reference evidence="5" key="1">
    <citation type="submission" date="2018-07" db="EMBL/GenBank/DDBJ databases">
        <authorList>
            <person name="Safronova V.I."/>
            <person name="Chirak E.R."/>
            <person name="Sazanova A.L."/>
        </authorList>
    </citation>
    <scope>NUCLEOTIDE SEQUENCE [LARGE SCALE GENOMIC DNA]</scope>
    <source>
        <strain evidence="5">RCAM04685</strain>
    </source>
</reference>
<keyword evidence="5" id="KW-1185">Reference proteome</keyword>
<dbReference type="EMBL" id="QQTP01000011">
    <property type="protein sequence ID" value="RDJ22248.1"/>
    <property type="molecule type" value="Genomic_DNA"/>
</dbReference>
<name>A0A370L2B2_9HYPH</name>
<gene>
    <name evidence="4" type="ORF">DWE98_20345</name>
</gene>
<dbReference type="SUPFAM" id="SSF52172">
    <property type="entry name" value="CheY-like"/>
    <property type="match status" value="1"/>
</dbReference>
<dbReference type="OrthoDB" id="9782655at2"/>
<dbReference type="PANTHER" id="PTHR44591">
    <property type="entry name" value="STRESS RESPONSE REGULATOR PROTEIN 1"/>
    <property type="match status" value="1"/>
</dbReference>
<evidence type="ECO:0000313" key="5">
    <source>
        <dbReference type="Proteomes" id="UP000255207"/>
    </source>
</evidence>
<evidence type="ECO:0000259" key="3">
    <source>
        <dbReference type="PROSITE" id="PS50110"/>
    </source>
</evidence>
<dbReference type="RefSeq" id="WP_114831127.1">
    <property type="nucleotide sequence ID" value="NZ_QQTO01000034.1"/>
</dbReference>
<proteinExistence type="predicted"/>
<organism evidence="4 5">
    <name type="scientific">Bosea caraganae</name>
    <dbReference type="NCBI Taxonomy" id="2763117"/>
    <lineage>
        <taxon>Bacteria</taxon>
        <taxon>Pseudomonadati</taxon>
        <taxon>Pseudomonadota</taxon>
        <taxon>Alphaproteobacteria</taxon>
        <taxon>Hyphomicrobiales</taxon>
        <taxon>Boseaceae</taxon>
        <taxon>Bosea</taxon>
    </lineage>
</organism>
<feature type="domain" description="Response regulatory" evidence="3">
    <location>
        <begin position="4"/>
        <end position="118"/>
    </location>
</feature>
<dbReference type="GO" id="GO:0000160">
    <property type="term" value="P:phosphorelay signal transduction system"/>
    <property type="evidence" value="ECO:0007669"/>
    <property type="project" value="InterPro"/>
</dbReference>
<sequence length="120" mass="12704">MTKTVAIVDDDASVRVATQNLVRSLGLAARSFASAEDFLASVRASPIDCVITDVQMDGLGGVELATALRSRGYDIPVIFITAFPDERVRARAMGAGGIGFLAKPFDSQQLIGFIELALQS</sequence>
<comment type="caution">
    <text evidence="4">The sequence shown here is derived from an EMBL/GenBank/DDBJ whole genome shotgun (WGS) entry which is preliminary data.</text>
</comment>
<dbReference type="InterPro" id="IPR050595">
    <property type="entry name" value="Bact_response_regulator"/>
</dbReference>
<dbReference type="Proteomes" id="UP000255207">
    <property type="component" value="Unassembled WGS sequence"/>
</dbReference>
<dbReference type="PANTHER" id="PTHR44591:SF25">
    <property type="entry name" value="CHEMOTAXIS TWO-COMPONENT RESPONSE REGULATOR"/>
    <property type="match status" value="1"/>
</dbReference>
<accession>A0A370L2B2</accession>
<evidence type="ECO:0000256" key="2">
    <source>
        <dbReference type="PROSITE-ProRule" id="PRU00169"/>
    </source>
</evidence>
<dbReference type="AlphaFoldDB" id="A0A370L2B2"/>